<evidence type="ECO:0000259" key="2">
    <source>
        <dbReference type="Pfam" id="PF23544"/>
    </source>
</evidence>
<dbReference type="PANTHER" id="PTHR47585:SF1">
    <property type="entry name" value="DUF1446 DOMAIN-CONTAINING PROTEIN"/>
    <property type="match status" value="1"/>
</dbReference>
<dbReference type="EMBL" id="JBHUCO010000094">
    <property type="protein sequence ID" value="MFD1524625.1"/>
    <property type="molecule type" value="Genomic_DNA"/>
</dbReference>
<feature type="domain" description="AtuA-like ferredoxin-fold" evidence="2">
    <location>
        <begin position="487"/>
        <end position="585"/>
    </location>
</feature>
<protein>
    <submittedName>
        <fullName evidence="3">Acyclic terpene utilization AtuA family protein</fullName>
    </submittedName>
</protein>
<dbReference type="Pfam" id="PF07287">
    <property type="entry name" value="AtuA"/>
    <property type="match status" value="1"/>
</dbReference>
<dbReference type="Proteomes" id="UP001597114">
    <property type="component" value="Unassembled WGS sequence"/>
</dbReference>
<comment type="caution">
    <text evidence="3">The sequence shown here is derived from an EMBL/GenBank/DDBJ whole genome shotgun (WGS) entry which is preliminary data.</text>
</comment>
<sequence>MELSSRPLRIGNFSGYEADRWSALADVLSGDPLDVAFGDYLAEITLASLVTRLDKDASRGYVARFFEQFKDSFDAVVSSGTRIVTNAGGFNPQALAEDIHEYASGRGVELSVAYVLGDNLLDCFPDLVAAGHHFTNMDTGKKITNASDFDPISVDAYLGGWGIAKALAEGAQIVVTGRVADASLVVGSAAWFHGWRDDELDKLAGALAAAHITECGPQAVGGNFSGFDTLGDVRRLSFPIAEIHEDGSAVIGKHSGQNGKVTVDTVTAQLLYEIQGPYYLNNDVTLDVRSVHLEQVGEDRVRVSGAKGSPPPETTKVSIFAGLGYQSASTAYLTGLQVAEKTAFVESQLADFLAGTGVHYDITRIGVPAEHPSSQWEATVVLRVITVADEAELLERYNIGAHLASVYLSGVPGYYCDEITGDARSPVRQRIEYWPGLLDQSVLDQRVEFVNGGSFPVGLPERIPFDGQPSQDVTPPLPAAALDVRTVRLGDLAYARSGDKGGVNNVGVWVKDPADYEWLRAVLSIEALRARITELKEIEVERHEFPNLNAVHFLFKGLLGTGGSSSLRVDRLGKAVGEYLRTIPVPDPRPREL</sequence>
<dbReference type="PANTHER" id="PTHR47585">
    <property type="match status" value="1"/>
</dbReference>
<keyword evidence="4" id="KW-1185">Reference proteome</keyword>
<evidence type="ECO:0000313" key="3">
    <source>
        <dbReference type="EMBL" id="MFD1524625.1"/>
    </source>
</evidence>
<proteinExistence type="predicted"/>
<dbReference type="Pfam" id="PF23544">
    <property type="entry name" value="AtuA_ferredoxin"/>
    <property type="match status" value="1"/>
</dbReference>
<accession>A0ABW4FC36</accession>
<dbReference type="InterPro" id="IPR010839">
    <property type="entry name" value="AtuA_N"/>
</dbReference>
<name>A0ABW4FC36_9PSEU</name>
<dbReference type="InterPro" id="IPR056362">
    <property type="entry name" value="AtuA-like_ferredoxin_dom"/>
</dbReference>
<feature type="domain" description="Acyclic terpene utilisation N-terminal" evidence="1">
    <location>
        <begin position="8"/>
        <end position="448"/>
    </location>
</feature>
<dbReference type="RefSeq" id="WP_344723420.1">
    <property type="nucleotide sequence ID" value="NZ_BAAAUS010000020.1"/>
</dbReference>
<organism evidence="3 4">
    <name type="scientific">Pseudonocardia yunnanensis</name>
    <dbReference type="NCBI Taxonomy" id="58107"/>
    <lineage>
        <taxon>Bacteria</taxon>
        <taxon>Bacillati</taxon>
        <taxon>Actinomycetota</taxon>
        <taxon>Actinomycetes</taxon>
        <taxon>Pseudonocardiales</taxon>
        <taxon>Pseudonocardiaceae</taxon>
        <taxon>Pseudonocardia</taxon>
    </lineage>
</organism>
<evidence type="ECO:0000259" key="1">
    <source>
        <dbReference type="Pfam" id="PF07287"/>
    </source>
</evidence>
<reference evidence="4" key="1">
    <citation type="journal article" date="2019" name="Int. J. Syst. Evol. Microbiol.">
        <title>The Global Catalogue of Microorganisms (GCM) 10K type strain sequencing project: providing services to taxonomists for standard genome sequencing and annotation.</title>
        <authorList>
            <consortium name="The Broad Institute Genomics Platform"/>
            <consortium name="The Broad Institute Genome Sequencing Center for Infectious Disease"/>
            <person name="Wu L."/>
            <person name="Ma J."/>
        </authorList>
    </citation>
    <scope>NUCLEOTIDE SEQUENCE [LARGE SCALE GENOMIC DNA]</scope>
    <source>
        <strain evidence="4">CCM 7043</strain>
    </source>
</reference>
<gene>
    <name evidence="3" type="ORF">ACFSJD_44585</name>
</gene>
<evidence type="ECO:0000313" key="4">
    <source>
        <dbReference type="Proteomes" id="UP001597114"/>
    </source>
</evidence>